<dbReference type="EMBL" id="JBHMAX010000024">
    <property type="protein sequence ID" value="MFB9733012.1"/>
    <property type="molecule type" value="Genomic_DNA"/>
</dbReference>
<sequence>MTRYPAPLRPGDVVGVTAPSSGVGPALRPRLEVALGSLRDQGYAVRLGRCLDGTGVVSAPAADRAAELEEMLCDPEVQAVVPPWGGELAVDLLHLVDWEWVAGAEPTWVVGYSDISTVITPLTLLTGWASVHGANLMDTPFRQPDGLVTWQRLCASAPGAEVEQRSPGRFQDAVLVDFAEHPGAVELPLDAQGTWERLDSDEPVRLTGRLLGGCVETLTNLTGTRYLDVGSWADRHAPEGVLVYLEAAGEDALTIGRHLHGLRLAGFFDRAVGVLVGRTSAPDADGYTQREAVLDALGPLGLPLVGGVECGHVAPRMPMVNGALATAEWSPGRGVLTQRFV</sequence>
<dbReference type="InterPro" id="IPR003507">
    <property type="entry name" value="S66_fam"/>
</dbReference>
<evidence type="ECO:0000256" key="5">
    <source>
        <dbReference type="ARBA" id="ARBA00022825"/>
    </source>
</evidence>
<accession>A0ABV5V5B7</accession>
<evidence type="ECO:0000313" key="9">
    <source>
        <dbReference type="Proteomes" id="UP001589613"/>
    </source>
</evidence>
<evidence type="ECO:0000256" key="1">
    <source>
        <dbReference type="ARBA" id="ARBA00010233"/>
    </source>
</evidence>
<dbReference type="Pfam" id="PF17676">
    <property type="entry name" value="Peptidase_S66C"/>
    <property type="match status" value="1"/>
</dbReference>
<dbReference type="PANTHER" id="PTHR30237">
    <property type="entry name" value="MURAMOYLTETRAPEPTIDE CARBOXYPEPTIDASE"/>
    <property type="match status" value="1"/>
</dbReference>
<keyword evidence="3" id="KW-0645">Protease</keyword>
<dbReference type="PANTHER" id="PTHR30237:SF2">
    <property type="entry name" value="MUREIN TETRAPEPTIDE CARBOXYPEPTIDASE"/>
    <property type="match status" value="1"/>
</dbReference>
<proteinExistence type="inferred from homology"/>
<dbReference type="InterPro" id="IPR040921">
    <property type="entry name" value="Peptidase_S66C"/>
</dbReference>
<dbReference type="InterPro" id="IPR029062">
    <property type="entry name" value="Class_I_gatase-like"/>
</dbReference>
<dbReference type="Pfam" id="PF02016">
    <property type="entry name" value="Peptidase_S66"/>
    <property type="match status" value="1"/>
</dbReference>
<dbReference type="InterPro" id="IPR027478">
    <property type="entry name" value="LdcA_N"/>
</dbReference>
<evidence type="ECO:0000259" key="7">
    <source>
        <dbReference type="Pfam" id="PF17676"/>
    </source>
</evidence>
<name>A0ABV5V5B7_9MICO</name>
<dbReference type="CDD" id="cd07062">
    <property type="entry name" value="Peptidase_S66_mccF_like"/>
    <property type="match status" value="1"/>
</dbReference>
<dbReference type="Proteomes" id="UP001589613">
    <property type="component" value="Unassembled WGS sequence"/>
</dbReference>
<keyword evidence="5" id="KW-0720">Serine protease</keyword>
<keyword evidence="4 8" id="KW-0378">Hydrolase</keyword>
<comment type="similarity">
    <text evidence="1">Belongs to the peptidase S66 family.</text>
</comment>
<evidence type="ECO:0000256" key="4">
    <source>
        <dbReference type="ARBA" id="ARBA00022801"/>
    </source>
</evidence>
<evidence type="ECO:0000256" key="2">
    <source>
        <dbReference type="ARBA" id="ARBA00022645"/>
    </source>
</evidence>
<keyword evidence="2" id="KW-0121">Carboxypeptidase</keyword>
<protein>
    <submittedName>
        <fullName evidence="8">S66 peptidase family protein</fullName>
        <ecNumber evidence="8">3.4.-.-</ecNumber>
    </submittedName>
</protein>
<dbReference type="SUPFAM" id="SSF141986">
    <property type="entry name" value="LD-carboxypeptidase A C-terminal domain-like"/>
    <property type="match status" value="1"/>
</dbReference>
<reference evidence="8 9" key="1">
    <citation type="submission" date="2024-09" db="EMBL/GenBank/DDBJ databases">
        <authorList>
            <person name="Sun Q."/>
            <person name="Mori K."/>
        </authorList>
    </citation>
    <scope>NUCLEOTIDE SEQUENCE [LARGE SCALE GENOMIC DNA]</scope>
    <source>
        <strain evidence="8 9">JCM 12763</strain>
    </source>
</reference>
<organism evidence="8 9">
    <name type="scientific">Ornithinimicrobium kibberense</name>
    <dbReference type="NCBI Taxonomy" id="282060"/>
    <lineage>
        <taxon>Bacteria</taxon>
        <taxon>Bacillati</taxon>
        <taxon>Actinomycetota</taxon>
        <taxon>Actinomycetes</taxon>
        <taxon>Micrococcales</taxon>
        <taxon>Ornithinimicrobiaceae</taxon>
        <taxon>Ornithinimicrobium</taxon>
    </lineage>
</organism>
<feature type="domain" description="LD-carboxypeptidase C-terminal" evidence="7">
    <location>
        <begin position="207"/>
        <end position="326"/>
    </location>
</feature>
<dbReference type="InterPro" id="IPR027461">
    <property type="entry name" value="Carboxypeptidase_A_C_sf"/>
</dbReference>
<dbReference type="Gene3D" id="3.40.50.10740">
    <property type="entry name" value="Class I glutamine amidotransferase-like"/>
    <property type="match status" value="1"/>
</dbReference>
<evidence type="ECO:0000313" key="8">
    <source>
        <dbReference type="EMBL" id="MFB9733012.1"/>
    </source>
</evidence>
<feature type="domain" description="LD-carboxypeptidase N-terminal" evidence="6">
    <location>
        <begin position="14"/>
        <end position="133"/>
    </location>
</feature>
<dbReference type="GO" id="GO:0016787">
    <property type="term" value="F:hydrolase activity"/>
    <property type="evidence" value="ECO:0007669"/>
    <property type="project" value="UniProtKB-KW"/>
</dbReference>
<keyword evidence="9" id="KW-1185">Reference proteome</keyword>
<dbReference type="Gene3D" id="3.50.30.60">
    <property type="entry name" value="LD-carboxypeptidase A C-terminal domain-like"/>
    <property type="match status" value="1"/>
</dbReference>
<dbReference type="RefSeq" id="WP_141338050.1">
    <property type="nucleotide sequence ID" value="NZ_JBHMAX010000024.1"/>
</dbReference>
<dbReference type="PIRSF" id="PIRSF028757">
    <property type="entry name" value="LD-carboxypeptidase"/>
    <property type="match status" value="1"/>
</dbReference>
<evidence type="ECO:0000256" key="3">
    <source>
        <dbReference type="ARBA" id="ARBA00022670"/>
    </source>
</evidence>
<dbReference type="SUPFAM" id="SSF52317">
    <property type="entry name" value="Class I glutamine amidotransferase-like"/>
    <property type="match status" value="1"/>
</dbReference>
<dbReference type="InterPro" id="IPR040449">
    <property type="entry name" value="Peptidase_S66_N"/>
</dbReference>
<dbReference type="EC" id="3.4.-.-" evidence="8"/>
<gene>
    <name evidence="8" type="ORF">ACFFN0_13265</name>
</gene>
<comment type="caution">
    <text evidence="8">The sequence shown here is derived from an EMBL/GenBank/DDBJ whole genome shotgun (WGS) entry which is preliminary data.</text>
</comment>
<evidence type="ECO:0000259" key="6">
    <source>
        <dbReference type="Pfam" id="PF02016"/>
    </source>
</evidence>